<dbReference type="PROSITE" id="PS51038">
    <property type="entry name" value="BAH"/>
    <property type="match status" value="1"/>
</dbReference>
<evidence type="ECO:0000256" key="9">
    <source>
        <dbReference type="PROSITE-ProRule" id="PRU01016"/>
    </source>
</evidence>
<evidence type="ECO:0000313" key="13">
    <source>
        <dbReference type="EMBL" id="OMO79502.1"/>
    </source>
</evidence>
<dbReference type="GO" id="GO:0003682">
    <property type="term" value="F:chromatin binding"/>
    <property type="evidence" value="ECO:0007669"/>
    <property type="project" value="InterPro"/>
</dbReference>
<dbReference type="EC" id="2.1.1.37" evidence="2"/>
<comment type="subcellular location">
    <subcellularLocation>
        <location evidence="1">Nucleus</location>
    </subcellularLocation>
</comment>
<evidence type="ECO:0000256" key="3">
    <source>
        <dbReference type="ARBA" id="ARBA00022603"/>
    </source>
</evidence>
<accession>A0A1R3IA76</accession>
<dbReference type="GO" id="GO:0044027">
    <property type="term" value="P:negative regulation of gene expression via chromosomal CpG island methylation"/>
    <property type="evidence" value="ECO:0007669"/>
    <property type="project" value="TreeGrafter"/>
</dbReference>
<dbReference type="InterPro" id="IPR001025">
    <property type="entry name" value="BAH_dom"/>
</dbReference>
<dbReference type="GO" id="GO:0005634">
    <property type="term" value="C:nucleus"/>
    <property type="evidence" value="ECO:0007669"/>
    <property type="project" value="UniProtKB-SubCell"/>
</dbReference>
<dbReference type="InterPro" id="IPR000953">
    <property type="entry name" value="Chromo/chromo_shadow_dom"/>
</dbReference>
<dbReference type="SUPFAM" id="SSF53335">
    <property type="entry name" value="S-adenosyl-L-methionine-dependent methyltransferases"/>
    <property type="match status" value="1"/>
</dbReference>
<dbReference type="GO" id="GO:0003677">
    <property type="term" value="F:DNA binding"/>
    <property type="evidence" value="ECO:0007669"/>
    <property type="project" value="UniProtKB-KW"/>
</dbReference>
<proteinExistence type="inferred from homology"/>
<evidence type="ECO:0000256" key="7">
    <source>
        <dbReference type="ARBA" id="ARBA00023242"/>
    </source>
</evidence>
<dbReference type="OMA" id="GEPDYIG"/>
<feature type="active site" evidence="9">
    <location>
        <position position="416"/>
    </location>
</feature>
<name>A0A1R3IA76_COCAP</name>
<dbReference type="CDD" id="cd18635">
    <property type="entry name" value="CD_CMT3_like"/>
    <property type="match status" value="1"/>
</dbReference>
<feature type="domain" description="BAH" evidence="12">
    <location>
        <begin position="112"/>
        <end position="228"/>
    </location>
</feature>
<dbReference type="FunFam" id="3.90.120.10:FF:000003">
    <property type="entry name" value="DNA (cytosine-5)-methyltransferase 1"/>
    <property type="match status" value="1"/>
</dbReference>
<evidence type="ECO:0000256" key="4">
    <source>
        <dbReference type="ARBA" id="ARBA00022679"/>
    </source>
</evidence>
<evidence type="ECO:0000256" key="2">
    <source>
        <dbReference type="ARBA" id="ARBA00011975"/>
    </source>
</evidence>
<dbReference type="OrthoDB" id="5376140at2759"/>
<dbReference type="PROSITE" id="PS51679">
    <property type="entry name" value="SAM_MT_C5"/>
    <property type="match status" value="1"/>
</dbReference>
<dbReference type="PANTHER" id="PTHR10629">
    <property type="entry name" value="CYTOSINE-SPECIFIC METHYLTRANSFERASE"/>
    <property type="match status" value="1"/>
</dbReference>
<feature type="region of interest" description="Disordered" evidence="10">
    <location>
        <begin position="302"/>
        <end position="335"/>
    </location>
</feature>
<feature type="compositionally biased region" description="Acidic residues" evidence="10">
    <location>
        <begin position="324"/>
        <end position="335"/>
    </location>
</feature>
<dbReference type="Pfam" id="PF01426">
    <property type="entry name" value="BAH"/>
    <property type="match status" value="1"/>
</dbReference>
<dbReference type="Gramene" id="OMO79502">
    <property type="protein sequence ID" value="OMO79502"/>
    <property type="gene ID" value="CCACVL1_13645"/>
</dbReference>
<dbReference type="PANTHER" id="PTHR10629:SF42">
    <property type="entry name" value="DNA (CYTOSINE-5)-METHYLTRANSFERASE CMT1-RELATED"/>
    <property type="match status" value="1"/>
</dbReference>
<sequence>MARGSKRKFIIKEESDPIIEEEPDLISEEDSDEKNSDLKPLLDSQRKKGRKVINNDELRLLNPIPANEARERWPLRYQDQPRSQSSTETLYDSAEEIVQAKYHYANAMVDSCLYKLGDTAYVQAEEGKPHYIARIVELFQTIDKQAYFKAQWFYRAEDTVINEENAALIDKRRVFLSDMHDDNPLNCIVSKVEIAQIDLVVKERTIPQSGFYCDMKYSLPYLTFKNIFHGGCFKGSNNNSSKPQKLLLDLYSGCGAMSIGICMGASLAGVDLVTVRKEGAEDFLCLIKKWQKLCKKFSLLDDQDDSGETSDEEIDDGQGCTVSEQEDGEDDEGSEEVYEVEKIFDICFGDPNKRKERGLYFKVHWKGYDQTYETWEPIRNLSNCKEKLKDFVRKGHKSNILPLPGSVYFICGGPPCQGVSGYNRYRNEKAPLDDEKNKQLMVFMDTIEHLQPRYILMENVVDILKFAKGFLGRYAIGRLVSMNYQTRMGMMAAGSYGVPQCRVRVFLWGAHPSEKIPQYPFPTHEVVSRGLNPKEFEEINVVHGKKDYRLEKALNLGDAISDLPQVGNDEKDKEREYGTVACTGFQKYIRLPRKDVIKLTVDSRHKSSGMLYDHQSLRLNADDYERVGYIPKKKGANFRDLPGVLVNEDNRAELDPTQERKRVKSGKPLVPDYAIKFVKGKSTKPFGRLWMDEIVNTVVTRAEPHNQIIIHPSQDRVLTIRENARLQGFPDCYKLFGTIKERYIQVGNAVAFPVSIALGYAFGLACQGKSQDDEPLMTLPFKFPQCLARSSDDDN</sequence>
<dbReference type="EMBL" id="AWWV01010388">
    <property type="protein sequence ID" value="OMO79502.1"/>
    <property type="molecule type" value="Genomic_DNA"/>
</dbReference>
<protein>
    <recommendedName>
        <fullName evidence="2">DNA (cytosine-5-)-methyltransferase</fullName>
        <ecNumber evidence="2">2.1.1.37</ecNumber>
    </recommendedName>
</protein>
<evidence type="ECO:0000256" key="5">
    <source>
        <dbReference type="ARBA" id="ARBA00022691"/>
    </source>
</evidence>
<evidence type="ECO:0000256" key="8">
    <source>
        <dbReference type="ARBA" id="ARBA00047422"/>
    </source>
</evidence>
<dbReference type="AlphaFoldDB" id="A0A1R3IA76"/>
<feature type="compositionally biased region" description="Acidic residues" evidence="10">
    <location>
        <begin position="302"/>
        <end position="316"/>
    </location>
</feature>
<dbReference type="SMART" id="SM00439">
    <property type="entry name" value="BAH"/>
    <property type="match status" value="1"/>
</dbReference>
<feature type="compositionally biased region" description="Acidic residues" evidence="10">
    <location>
        <begin position="16"/>
        <end position="32"/>
    </location>
</feature>
<dbReference type="GO" id="GO:0032259">
    <property type="term" value="P:methylation"/>
    <property type="evidence" value="ECO:0007669"/>
    <property type="project" value="UniProtKB-KW"/>
</dbReference>
<dbReference type="Pfam" id="PF00145">
    <property type="entry name" value="DNA_methylase"/>
    <property type="match status" value="1"/>
</dbReference>
<keyword evidence="3 9" id="KW-0489">Methyltransferase</keyword>
<gene>
    <name evidence="13" type="ORF">CCACVL1_13645</name>
</gene>
<dbReference type="PROSITE" id="PS50013">
    <property type="entry name" value="CHROMO_2"/>
    <property type="match status" value="1"/>
</dbReference>
<evidence type="ECO:0000259" key="11">
    <source>
        <dbReference type="PROSITE" id="PS50013"/>
    </source>
</evidence>
<organism evidence="13 14">
    <name type="scientific">Corchorus capsularis</name>
    <name type="common">Jute</name>
    <dbReference type="NCBI Taxonomy" id="210143"/>
    <lineage>
        <taxon>Eukaryota</taxon>
        <taxon>Viridiplantae</taxon>
        <taxon>Streptophyta</taxon>
        <taxon>Embryophyta</taxon>
        <taxon>Tracheophyta</taxon>
        <taxon>Spermatophyta</taxon>
        <taxon>Magnoliopsida</taxon>
        <taxon>eudicotyledons</taxon>
        <taxon>Gunneridae</taxon>
        <taxon>Pentapetalae</taxon>
        <taxon>rosids</taxon>
        <taxon>malvids</taxon>
        <taxon>Malvales</taxon>
        <taxon>Malvaceae</taxon>
        <taxon>Grewioideae</taxon>
        <taxon>Apeibeae</taxon>
        <taxon>Corchorus</taxon>
    </lineage>
</organism>
<dbReference type="SUPFAM" id="SSF54160">
    <property type="entry name" value="Chromo domain-like"/>
    <property type="match status" value="1"/>
</dbReference>
<keyword evidence="5 9" id="KW-0949">S-adenosyl-L-methionine</keyword>
<evidence type="ECO:0000259" key="12">
    <source>
        <dbReference type="PROSITE" id="PS51038"/>
    </source>
</evidence>
<dbReference type="PRINTS" id="PR00105">
    <property type="entry name" value="C5METTRFRASE"/>
</dbReference>
<dbReference type="GO" id="GO:0003886">
    <property type="term" value="F:DNA (cytosine-5-)-methyltransferase activity"/>
    <property type="evidence" value="ECO:0007669"/>
    <property type="project" value="UniProtKB-EC"/>
</dbReference>
<dbReference type="STRING" id="210143.A0A1R3IA76"/>
<keyword evidence="14" id="KW-1185">Reference proteome</keyword>
<dbReference type="Gene3D" id="3.90.120.10">
    <property type="entry name" value="DNA Methylase, subunit A, domain 2"/>
    <property type="match status" value="1"/>
</dbReference>
<comment type="catalytic activity">
    <reaction evidence="8">
        <text>a 2'-deoxycytidine in DNA + S-adenosyl-L-methionine = a 5-methyl-2'-deoxycytidine in DNA + S-adenosyl-L-homocysteine + H(+)</text>
        <dbReference type="Rhea" id="RHEA:13681"/>
        <dbReference type="Rhea" id="RHEA-COMP:11369"/>
        <dbReference type="Rhea" id="RHEA-COMP:11370"/>
        <dbReference type="ChEBI" id="CHEBI:15378"/>
        <dbReference type="ChEBI" id="CHEBI:57856"/>
        <dbReference type="ChEBI" id="CHEBI:59789"/>
        <dbReference type="ChEBI" id="CHEBI:85452"/>
        <dbReference type="ChEBI" id="CHEBI:85454"/>
        <dbReference type="EC" id="2.1.1.37"/>
    </reaction>
</comment>
<keyword evidence="6" id="KW-0238">DNA-binding</keyword>
<keyword evidence="4 9" id="KW-0808">Transferase</keyword>
<dbReference type="InterPro" id="IPR016197">
    <property type="entry name" value="Chromo-like_dom_sf"/>
</dbReference>
<keyword evidence="7" id="KW-0539">Nucleus</keyword>
<comment type="similarity">
    <text evidence="9">Belongs to the class I-like SAM-binding methyltransferase superfamily. C5-methyltransferase family.</text>
</comment>
<evidence type="ECO:0000256" key="6">
    <source>
        <dbReference type="ARBA" id="ARBA00023125"/>
    </source>
</evidence>
<evidence type="ECO:0000313" key="14">
    <source>
        <dbReference type="Proteomes" id="UP000188268"/>
    </source>
</evidence>
<dbReference type="InterPro" id="IPR029063">
    <property type="entry name" value="SAM-dependent_MTases_sf"/>
</dbReference>
<dbReference type="Gene3D" id="2.30.30.490">
    <property type="match status" value="1"/>
</dbReference>
<dbReference type="InterPro" id="IPR043151">
    <property type="entry name" value="BAH_sf"/>
</dbReference>
<dbReference type="Proteomes" id="UP000188268">
    <property type="component" value="Unassembled WGS sequence"/>
</dbReference>
<feature type="region of interest" description="Disordered" evidence="10">
    <location>
        <begin position="1"/>
        <end position="48"/>
    </location>
</feature>
<comment type="caution">
    <text evidence="13">The sequence shown here is derived from an EMBL/GenBank/DDBJ whole genome shotgun (WGS) entry which is preliminary data.</text>
</comment>
<dbReference type="Gene3D" id="3.40.50.150">
    <property type="entry name" value="Vaccinia Virus protein VP39"/>
    <property type="match status" value="1"/>
</dbReference>
<dbReference type="InterPro" id="IPR050390">
    <property type="entry name" value="C5-Methyltransferase"/>
</dbReference>
<dbReference type="InterPro" id="IPR023780">
    <property type="entry name" value="Chromo_domain"/>
</dbReference>
<evidence type="ECO:0000256" key="1">
    <source>
        <dbReference type="ARBA" id="ARBA00004123"/>
    </source>
</evidence>
<reference evidence="13 14" key="1">
    <citation type="submission" date="2013-09" db="EMBL/GenBank/DDBJ databases">
        <title>Corchorus capsularis genome sequencing.</title>
        <authorList>
            <person name="Alam M."/>
            <person name="Haque M.S."/>
            <person name="Islam M.S."/>
            <person name="Emdad E.M."/>
            <person name="Islam M.M."/>
            <person name="Ahmed B."/>
            <person name="Halim A."/>
            <person name="Hossen Q.M.M."/>
            <person name="Hossain M.Z."/>
            <person name="Ahmed R."/>
            <person name="Khan M.M."/>
            <person name="Islam R."/>
            <person name="Rashid M.M."/>
            <person name="Khan S.A."/>
            <person name="Rahman M.S."/>
            <person name="Alam M."/>
        </authorList>
    </citation>
    <scope>NUCLEOTIDE SEQUENCE [LARGE SCALE GENOMIC DNA]</scope>
    <source>
        <strain evidence="14">cv. CVL-1</strain>
        <tissue evidence="13">Whole seedling</tissue>
    </source>
</reference>
<dbReference type="SMART" id="SM00298">
    <property type="entry name" value="CHROMO"/>
    <property type="match status" value="1"/>
</dbReference>
<dbReference type="Pfam" id="PF00385">
    <property type="entry name" value="Chromo"/>
    <property type="match status" value="1"/>
</dbReference>
<dbReference type="InterPro" id="IPR001525">
    <property type="entry name" value="C5_MeTfrase"/>
</dbReference>
<evidence type="ECO:0000256" key="10">
    <source>
        <dbReference type="SAM" id="MobiDB-lite"/>
    </source>
</evidence>
<feature type="domain" description="Chromo" evidence="11">
    <location>
        <begin position="338"/>
        <end position="394"/>
    </location>
</feature>